<sequence length="212" mass="23145">MKPADLRAWVQGRLDPIEAYGAAVGKRASDFDLNPGQLNPAQDRPLSPAAVLVPLVEHEDGVTVLLTRRADTLRSHTGQVALPGGRCDPGEWPWDTALREAEEEVGLARDFVTLAGLSTPYQTGSGFDITPVVGFVRPGFALVPNPAEVAEIFEAPFAFLMNPDNHERRSMKASDGMLRHFYAMPYQEQLIWGATAGMLRALYERLFGAEAA</sequence>
<evidence type="ECO:0000256" key="3">
    <source>
        <dbReference type="ARBA" id="ARBA00022723"/>
    </source>
</evidence>
<dbReference type="InterPro" id="IPR000086">
    <property type="entry name" value="NUDIX_hydrolase_dom"/>
</dbReference>
<keyword evidence="6" id="KW-0464">Manganese</keyword>
<evidence type="ECO:0000259" key="7">
    <source>
        <dbReference type="PROSITE" id="PS51462"/>
    </source>
</evidence>
<evidence type="ECO:0000256" key="1">
    <source>
        <dbReference type="ARBA" id="ARBA00001936"/>
    </source>
</evidence>
<reference evidence="8" key="1">
    <citation type="submission" date="2021-04" db="EMBL/GenBank/DDBJ databases">
        <title>The complete genome sequence of Caulobacter sp. S6.</title>
        <authorList>
            <person name="Tang Y."/>
            <person name="Ouyang W."/>
            <person name="Liu Q."/>
            <person name="Huang B."/>
            <person name="Guo Z."/>
            <person name="Lei P."/>
        </authorList>
    </citation>
    <scope>NUCLEOTIDE SEQUENCE</scope>
    <source>
        <strain evidence="8">S6</strain>
    </source>
</reference>
<dbReference type="InterPro" id="IPR020084">
    <property type="entry name" value="NUDIX_hydrolase_CS"/>
</dbReference>
<comment type="cofactor">
    <cofactor evidence="1">
        <name>Mn(2+)</name>
        <dbReference type="ChEBI" id="CHEBI:29035"/>
    </cofactor>
</comment>
<dbReference type="PANTHER" id="PTHR12992:SF11">
    <property type="entry name" value="MITOCHONDRIAL COENZYME A DIPHOSPHATASE NUDT8"/>
    <property type="match status" value="1"/>
</dbReference>
<gene>
    <name evidence="8" type="ORF">KCG34_19630</name>
</gene>
<dbReference type="AlphaFoldDB" id="A0A975ITZ7"/>
<evidence type="ECO:0000313" key="8">
    <source>
        <dbReference type="EMBL" id="QUD87240.1"/>
    </source>
</evidence>
<dbReference type="CDD" id="cd03426">
    <property type="entry name" value="NUDIX_CoAse_Nudt7"/>
    <property type="match status" value="1"/>
</dbReference>
<dbReference type="GO" id="GO:0046872">
    <property type="term" value="F:metal ion binding"/>
    <property type="evidence" value="ECO:0007669"/>
    <property type="project" value="UniProtKB-KW"/>
</dbReference>
<comment type="cofactor">
    <cofactor evidence="2">
        <name>Mg(2+)</name>
        <dbReference type="ChEBI" id="CHEBI:18420"/>
    </cofactor>
</comment>
<dbReference type="KEGG" id="caul:KCG34_19630"/>
<dbReference type="InterPro" id="IPR015797">
    <property type="entry name" value="NUDIX_hydrolase-like_dom_sf"/>
</dbReference>
<evidence type="ECO:0000313" key="9">
    <source>
        <dbReference type="Proteomes" id="UP000676409"/>
    </source>
</evidence>
<dbReference type="EMBL" id="CP073078">
    <property type="protein sequence ID" value="QUD87240.1"/>
    <property type="molecule type" value="Genomic_DNA"/>
</dbReference>
<dbReference type="Proteomes" id="UP000676409">
    <property type="component" value="Chromosome"/>
</dbReference>
<keyword evidence="9" id="KW-1185">Reference proteome</keyword>
<dbReference type="GO" id="GO:0010945">
    <property type="term" value="F:coenzyme A diphosphatase activity"/>
    <property type="evidence" value="ECO:0007669"/>
    <property type="project" value="InterPro"/>
</dbReference>
<keyword evidence="5" id="KW-0460">Magnesium</keyword>
<name>A0A975ITZ7_9CAUL</name>
<dbReference type="Pfam" id="PF00293">
    <property type="entry name" value="NUDIX"/>
    <property type="match status" value="1"/>
</dbReference>
<feature type="domain" description="Nudix hydrolase" evidence="7">
    <location>
        <begin position="45"/>
        <end position="178"/>
    </location>
</feature>
<dbReference type="Gene3D" id="3.90.79.10">
    <property type="entry name" value="Nucleoside Triphosphate Pyrophosphohydrolase"/>
    <property type="match status" value="1"/>
</dbReference>
<organism evidence="8 9">
    <name type="scientific">Phenylobacterium montanum</name>
    <dbReference type="NCBI Taxonomy" id="2823693"/>
    <lineage>
        <taxon>Bacteria</taxon>
        <taxon>Pseudomonadati</taxon>
        <taxon>Pseudomonadota</taxon>
        <taxon>Alphaproteobacteria</taxon>
        <taxon>Caulobacterales</taxon>
        <taxon>Caulobacteraceae</taxon>
        <taxon>Phenylobacterium</taxon>
    </lineage>
</organism>
<dbReference type="PANTHER" id="PTHR12992">
    <property type="entry name" value="NUDIX HYDROLASE"/>
    <property type="match status" value="1"/>
</dbReference>
<dbReference type="InterPro" id="IPR045121">
    <property type="entry name" value="CoAse"/>
</dbReference>
<dbReference type="RefSeq" id="WP_211937292.1">
    <property type="nucleotide sequence ID" value="NZ_CP073078.1"/>
</dbReference>
<evidence type="ECO:0000256" key="4">
    <source>
        <dbReference type="ARBA" id="ARBA00022801"/>
    </source>
</evidence>
<proteinExistence type="predicted"/>
<dbReference type="PROSITE" id="PS00893">
    <property type="entry name" value="NUDIX_BOX"/>
    <property type="match status" value="1"/>
</dbReference>
<keyword evidence="3" id="KW-0479">Metal-binding</keyword>
<dbReference type="PROSITE" id="PS51462">
    <property type="entry name" value="NUDIX"/>
    <property type="match status" value="1"/>
</dbReference>
<dbReference type="SUPFAM" id="SSF55811">
    <property type="entry name" value="Nudix"/>
    <property type="match status" value="1"/>
</dbReference>
<evidence type="ECO:0000256" key="5">
    <source>
        <dbReference type="ARBA" id="ARBA00022842"/>
    </source>
</evidence>
<keyword evidence="4" id="KW-0378">Hydrolase</keyword>
<evidence type="ECO:0000256" key="6">
    <source>
        <dbReference type="ARBA" id="ARBA00023211"/>
    </source>
</evidence>
<protein>
    <submittedName>
        <fullName evidence="8">CoA pyrophosphatase</fullName>
    </submittedName>
</protein>
<evidence type="ECO:0000256" key="2">
    <source>
        <dbReference type="ARBA" id="ARBA00001946"/>
    </source>
</evidence>
<accession>A0A975ITZ7</accession>
<dbReference type="NCBIfam" id="NF007980">
    <property type="entry name" value="PRK10707.1"/>
    <property type="match status" value="1"/>
</dbReference>